<evidence type="ECO:0000313" key="1">
    <source>
        <dbReference type="EMBL" id="KKL50977.1"/>
    </source>
</evidence>
<gene>
    <name evidence="1" type="ORF">LCGC14_2300100</name>
</gene>
<protein>
    <submittedName>
        <fullName evidence="1">Uncharacterized protein</fullName>
    </submittedName>
</protein>
<sequence>MKIRNGFVSNSSSSSFVIEKKYLTKIQMLLIRNHFDIGKMLDNQTEDYIEGEFFEEGYEPDIFIYLDGCQDAWDIGEDDLTIEGSTWMDNFSMRKFMRLIDVDCENVKWTDG</sequence>
<accession>A0A0F9FIN3</accession>
<reference evidence="1" key="1">
    <citation type="journal article" date="2015" name="Nature">
        <title>Complex archaea that bridge the gap between prokaryotes and eukaryotes.</title>
        <authorList>
            <person name="Spang A."/>
            <person name="Saw J.H."/>
            <person name="Jorgensen S.L."/>
            <person name="Zaremba-Niedzwiedzka K."/>
            <person name="Martijn J."/>
            <person name="Lind A.E."/>
            <person name="van Eijk R."/>
            <person name="Schleper C."/>
            <person name="Guy L."/>
            <person name="Ettema T.J."/>
        </authorList>
    </citation>
    <scope>NUCLEOTIDE SEQUENCE</scope>
</reference>
<dbReference type="EMBL" id="LAZR01032409">
    <property type="protein sequence ID" value="KKL50977.1"/>
    <property type="molecule type" value="Genomic_DNA"/>
</dbReference>
<comment type="caution">
    <text evidence="1">The sequence shown here is derived from an EMBL/GenBank/DDBJ whole genome shotgun (WGS) entry which is preliminary data.</text>
</comment>
<organism evidence="1">
    <name type="scientific">marine sediment metagenome</name>
    <dbReference type="NCBI Taxonomy" id="412755"/>
    <lineage>
        <taxon>unclassified sequences</taxon>
        <taxon>metagenomes</taxon>
        <taxon>ecological metagenomes</taxon>
    </lineage>
</organism>
<dbReference type="AlphaFoldDB" id="A0A0F9FIN3"/>
<name>A0A0F9FIN3_9ZZZZ</name>
<proteinExistence type="predicted"/>